<accession>A0A4Y2UW80</accession>
<evidence type="ECO:0000313" key="2">
    <source>
        <dbReference type="Proteomes" id="UP000499080"/>
    </source>
</evidence>
<organism evidence="1 2">
    <name type="scientific">Araneus ventricosus</name>
    <name type="common">Orbweaver spider</name>
    <name type="synonym">Epeira ventricosa</name>
    <dbReference type="NCBI Taxonomy" id="182803"/>
    <lineage>
        <taxon>Eukaryota</taxon>
        <taxon>Metazoa</taxon>
        <taxon>Ecdysozoa</taxon>
        <taxon>Arthropoda</taxon>
        <taxon>Chelicerata</taxon>
        <taxon>Arachnida</taxon>
        <taxon>Araneae</taxon>
        <taxon>Araneomorphae</taxon>
        <taxon>Entelegynae</taxon>
        <taxon>Araneoidea</taxon>
        <taxon>Araneidae</taxon>
        <taxon>Araneus</taxon>
    </lineage>
</organism>
<name>A0A4Y2UW80_ARAVE</name>
<proteinExistence type="predicted"/>
<evidence type="ECO:0000313" key="1">
    <source>
        <dbReference type="EMBL" id="GBO17275.1"/>
    </source>
</evidence>
<protein>
    <submittedName>
        <fullName evidence="1">Uncharacterized protein</fullName>
    </submittedName>
</protein>
<comment type="caution">
    <text evidence="1">The sequence shown here is derived from an EMBL/GenBank/DDBJ whole genome shotgun (WGS) entry which is preliminary data.</text>
</comment>
<dbReference type="AlphaFoldDB" id="A0A4Y2UW80"/>
<dbReference type="EMBL" id="BGPR01041038">
    <property type="protein sequence ID" value="GBO17275.1"/>
    <property type="molecule type" value="Genomic_DNA"/>
</dbReference>
<dbReference type="Proteomes" id="UP000499080">
    <property type="component" value="Unassembled WGS sequence"/>
</dbReference>
<gene>
    <name evidence="1" type="ORF">AVEN_169524_1</name>
</gene>
<feature type="non-terminal residue" evidence="1">
    <location>
        <position position="1"/>
    </location>
</feature>
<sequence length="63" mass="7183">WIFPAYLKGFTCLRADYCSCGGIGTALLLCHGCVYVSWHMRKPEDKLRTRMAEKSLESTRLQA</sequence>
<keyword evidence="2" id="KW-1185">Reference proteome</keyword>
<reference evidence="1 2" key="1">
    <citation type="journal article" date="2019" name="Sci. Rep.">
        <title>Orb-weaving spider Araneus ventricosus genome elucidates the spidroin gene catalogue.</title>
        <authorList>
            <person name="Kono N."/>
            <person name="Nakamura H."/>
            <person name="Ohtoshi R."/>
            <person name="Moran D.A.P."/>
            <person name="Shinohara A."/>
            <person name="Yoshida Y."/>
            <person name="Fujiwara M."/>
            <person name="Mori M."/>
            <person name="Tomita M."/>
            <person name="Arakawa K."/>
        </authorList>
    </citation>
    <scope>NUCLEOTIDE SEQUENCE [LARGE SCALE GENOMIC DNA]</scope>
</reference>